<dbReference type="InParanoid" id="A0A077ZNS2"/>
<protein>
    <recommendedName>
        <fullName evidence="4">C2 NT-type domain-containing protein</fullName>
    </recommendedName>
</protein>
<organism evidence="2 3">
    <name type="scientific">Stylonychia lemnae</name>
    <name type="common">Ciliate</name>
    <dbReference type="NCBI Taxonomy" id="5949"/>
    <lineage>
        <taxon>Eukaryota</taxon>
        <taxon>Sar</taxon>
        <taxon>Alveolata</taxon>
        <taxon>Ciliophora</taxon>
        <taxon>Intramacronucleata</taxon>
        <taxon>Spirotrichea</taxon>
        <taxon>Stichotrichia</taxon>
        <taxon>Sporadotrichida</taxon>
        <taxon>Oxytrichidae</taxon>
        <taxon>Stylonychinae</taxon>
        <taxon>Stylonychia</taxon>
    </lineage>
</organism>
<gene>
    <name evidence="2" type="primary">Contig13968.g14905</name>
    <name evidence="2" type="ORF">STYLEM_515</name>
</gene>
<name>A0A077ZNS2_STYLE</name>
<evidence type="ECO:0000313" key="3">
    <source>
        <dbReference type="Proteomes" id="UP000039865"/>
    </source>
</evidence>
<dbReference type="AlphaFoldDB" id="A0A077ZNS2"/>
<dbReference type="EMBL" id="CCKQ01000493">
    <property type="protein sequence ID" value="CDW71568.1"/>
    <property type="molecule type" value="Genomic_DNA"/>
</dbReference>
<evidence type="ECO:0008006" key="4">
    <source>
        <dbReference type="Google" id="ProtNLM"/>
    </source>
</evidence>
<proteinExistence type="predicted"/>
<evidence type="ECO:0000313" key="2">
    <source>
        <dbReference type="EMBL" id="CDW71568.1"/>
    </source>
</evidence>
<sequence length="278" mass="32338">MSSAKDKHIVMDLLIKTLTVSQESPSSFKICWGRGILKLIIILRCQENAQGQIFGQTAFDIAQYAPQLEDEQYASDPNNKLKLPLNLPLLSESQQPSDSSLEITIILGYQKATLERQQTTPEQKQKLQRQQLEQSHKKKQQDIENNNQKLTQEILFQDMKLKGQQEEYDSIMEQYNSKLESLIQQEIQLGNVINLLNQEIENSQNQFDQMSHSLNSGDPELDRIETEIRNKEKNIQDIKDQMKDLNSENNKFQIQMQEFRLLNIQKTLEIFTGKNKQN</sequence>
<feature type="region of interest" description="Disordered" evidence="1">
    <location>
        <begin position="117"/>
        <end position="145"/>
    </location>
</feature>
<dbReference type="Proteomes" id="UP000039865">
    <property type="component" value="Unassembled WGS sequence"/>
</dbReference>
<accession>A0A077ZNS2</accession>
<keyword evidence="3" id="KW-1185">Reference proteome</keyword>
<reference evidence="2 3" key="1">
    <citation type="submission" date="2014-06" db="EMBL/GenBank/DDBJ databases">
        <authorList>
            <person name="Swart Estienne"/>
        </authorList>
    </citation>
    <scope>NUCLEOTIDE SEQUENCE [LARGE SCALE GENOMIC DNA]</scope>
    <source>
        <strain evidence="2 3">130c</strain>
    </source>
</reference>
<evidence type="ECO:0000256" key="1">
    <source>
        <dbReference type="SAM" id="MobiDB-lite"/>
    </source>
</evidence>